<evidence type="ECO:0000313" key="12">
    <source>
        <dbReference type="EMBL" id="AKF07436.1"/>
    </source>
</evidence>
<dbReference type="GO" id="GO:0030527">
    <property type="term" value="F:structural constituent of chromatin"/>
    <property type="evidence" value="ECO:0007669"/>
    <property type="project" value="InterPro"/>
</dbReference>
<protein>
    <recommendedName>
        <fullName evidence="4">Viral histone-like protein</fullName>
    </recommendedName>
    <alternativeName>
        <fullName evidence="9">DNA-binding protein pA104R</fullName>
    </alternativeName>
    <alternativeName>
        <fullName evidence="8">pA104R</fullName>
    </alternativeName>
</protein>
<organism evidence="12 13">
    <name type="scientific">Sandaracinus amylolyticus</name>
    <dbReference type="NCBI Taxonomy" id="927083"/>
    <lineage>
        <taxon>Bacteria</taxon>
        <taxon>Pseudomonadati</taxon>
        <taxon>Myxococcota</taxon>
        <taxon>Polyangia</taxon>
        <taxon>Polyangiales</taxon>
        <taxon>Sandaracinaceae</taxon>
        <taxon>Sandaracinus</taxon>
    </lineage>
</organism>
<comment type="similarity">
    <text evidence="2 11">Belongs to the bacterial histone-like protein family.</text>
</comment>
<evidence type="ECO:0000256" key="7">
    <source>
        <dbReference type="ARBA" id="ARBA00023125"/>
    </source>
</evidence>
<dbReference type="STRING" id="927083.DB32_004585"/>
<evidence type="ECO:0000256" key="10">
    <source>
        <dbReference type="ARBA" id="ARBA00046140"/>
    </source>
</evidence>
<comment type="subcellular location">
    <subcellularLocation>
        <location evidence="1">Virion</location>
    </subcellularLocation>
</comment>
<dbReference type="CDD" id="cd13834">
    <property type="entry name" value="HU_like"/>
    <property type="match status" value="1"/>
</dbReference>
<keyword evidence="5" id="KW-0235">DNA replication</keyword>
<proteinExistence type="inferred from homology"/>
<dbReference type="AlphaFoldDB" id="A0A0F6W4T7"/>
<evidence type="ECO:0000256" key="2">
    <source>
        <dbReference type="ARBA" id="ARBA00010529"/>
    </source>
</evidence>
<evidence type="ECO:0000256" key="11">
    <source>
        <dbReference type="RuleBase" id="RU003939"/>
    </source>
</evidence>
<keyword evidence="13" id="KW-1185">Reference proteome</keyword>
<sequence>MAKAETAAKKMTKAQVLGEIAEKTGLSRKQVGEVFESLRGLMKRELGKRGPEQFEIPGIVRLKIRKTEARKGVKFRNPATGETVVRDVPASRKLKALPVKGLKDLVL</sequence>
<evidence type="ECO:0000256" key="3">
    <source>
        <dbReference type="ARBA" id="ARBA00011738"/>
    </source>
</evidence>
<dbReference type="Pfam" id="PF00216">
    <property type="entry name" value="Bac_DNA_binding"/>
    <property type="match status" value="1"/>
</dbReference>
<gene>
    <name evidence="12" type="ORF">DB32_004585</name>
</gene>
<dbReference type="GO" id="GO:0006260">
    <property type="term" value="P:DNA replication"/>
    <property type="evidence" value="ECO:0007669"/>
    <property type="project" value="UniProtKB-KW"/>
</dbReference>
<keyword evidence="7 12" id="KW-0238">DNA-binding</keyword>
<dbReference type="GO" id="GO:0003677">
    <property type="term" value="F:DNA binding"/>
    <property type="evidence" value="ECO:0007669"/>
    <property type="project" value="UniProtKB-KW"/>
</dbReference>
<dbReference type="InterPro" id="IPR000119">
    <property type="entry name" value="Hist_DNA-bd"/>
</dbReference>
<accession>A0A0F6W4T7</accession>
<dbReference type="SUPFAM" id="SSF47729">
    <property type="entry name" value="IHF-like DNA-binding proteins"/>
    <property type="match status" value="1"/>
</dbReference>
<evidence type="ECO:0000256" key="8">
    <source>
        <dbReference type="ARBA" id="ARBA00033120"/>
    </source>
</evidence>
<evidence type="ECO:0000256" key="1">
    <source>
        <dbReference type="ARBA" id="ARBA00004328"/>
    </source>
</evidence>
<keyword evidence="6" id="KW-0426">Late protein</keyword>
<comment type="function">
    <text evidence="10">DNA-binding protein that plays a critical role in nucleoid compaction, genome replication and DNA replication and transcription. Binds to both ssDNA and dsDNA with a binding site covering about 15 nucleotides. Displays DNA-supercoiling activity only when associated with the viral DNA topoisomerase 2.</text>
</comment>
<evidence type="ECO:0000256" key="6">
    <source>
        <dbReference type="ARBA" id="ARBA00022921"/>
    </source>
</evidence>
<dbReference type="KEGG" id="samy:DB32_004585"/>
<dbReference type="GO" id="GO:0005829">
    <property type="term" value="C:cytosol"/>
    <property type="evidence" value="ECO:0007669"/>
    <property type="project" value="TreeGrafter"/>
</dbReference>
<dbReference type="Gene3D" id="4.10.520.10">
    <property type="entry name" value="IHF-like DNA-binding proteins"/>
    <property type="match status" value="1"/>
</dbReference>
<name>A0A0F6W4T7_9BACT</name>
<evidence type="ECO:0000313" key="13">
    <source>
        <dbReference type="Proteomes" id="UP000034883"/>
    </source>
</evidence>
<dbReference type="PANTHER" id="PTHR33175:SF13">
    <property type="entry name" value="HISTONE-LIKE PROTEIN"/>
    <property type="match status" value="1"/>
</dbReference>
<reference evidence="12 13" key="1">
    <citation type="submission" date="2015-03" db="EMBL/GenBank/DDBJ databases">
        <title>Genome assembly of Sandaracinus amylolyticus DSM 53668.</title>
        <authorList>
            <person name="Sharma G."/>
            <person name="Subramanian S."/>
        </authorList>
    </citation>
    <scope>NUCLEOTIDE SEQUENCE [LARGE SCALE GENOMIC DNA]</scope>
    <source>
        <strain evidence="12 13">DSM 53668</strain>
    </source>
</reference>
<dbReference type="PANTHER" id="PTHR33175">
    <property type="entry name" value="DNA-BINDING PROTEIN HU"/>
    <property type="match status" value="1"/>
</dbReference>
<evidence type="ECO:0000256" key="4">
    <source>
        <dbReference type="ARBA" id="ARBA00016145"/>
    </source>
</evidence>
<comment type="subunit">
    <text evidence="3">Homodimer.</text>
</comment>
<dbReference type="SMART" id="SM00411">
    <property type="entry name" value="BHL"/>
    <property type="match status" value="1"/>
</dbReference>
<evidence type="ECO:0000256" key="9">
    <source>
        <dbReference type="ARBA" id="ARBA00033227"/>
    </source>
</evidence>
<dbReference type="InterPro" id="IPR010992">
    <property type="entry name" value="IHF-like_DNA-bd_dom_sf"/>
</dbReference>
<evidence type="ECO:0000256" key="5">
    <source>
        <dbReference type="ARBA" id="ARBA00022705"/>
    </source>
</evidence>
<dbReference type="Proteomes" id="UP000034883">
    <property type="component" value="Chromosome"/>
</dbReference>
<dbReference type="EMBL" id="CP011125">
    <property type="protein sequence ID" value="AKF07436.1"/>
    <property type="molecule type" value="Genomic_DNA"/>
</dbReference>
<dbReference type="RefSeq" id="WP_053234694.1">
    <property type="nucleotide sequence ID" value="NZ_CP011125.1"/>
</dbReference>